<evidence type="ECO:0000313" key="2">
    <source>
        <dbReference type="Proteomes" id="UP000053127"/>
    </source>
</evidence>
<evidence type="ECO:0000313" key="1">
    <source>
        <dbReference type="EMBL" id="KUM99349.1"/>
    </source>
</evidence>
<organism evidence="1 2">
    <name type="scientific">Streptomyces yokosukanensis</name>
    <dbReference type="NCBI Taxonomy" id="67386"/>
    <lineage>
        <taxon>Bacteria</taxon>
        <taxon>Bacillati</taxon>
        <taxon>Actinomycetota</taxon>
        <taxon>Actinomycetes</taxon>
        <taxon>Kitasatosporales</taxon>
        <taxon>Streptomycetaceae</taxon>
        <taxon>Streptomyces</taxon>
    </lineage>
</organism>
<dbReference type="STRING" id="67386.AQI95_39595"/>
<sequence>MTAAFNAIDEEGRTSSVLLSLQHSFEMLVKAALVHNNVPVFDKSLGRSIGFEKCLQLARQEQGIKITDAEAGTLRAIDALRDDEQHWFNSVSEPILFIHARAGVTLFDDLLNRVFGERLADSLPVRVLPISTEPPMGLDILIDQEFTQIRDLLQPGRRARNEARARIRTLLAIEGHASEESLVSEKDVDRVEKGIVEGKSRGAVFPALEQISTEFSGEGPTLAVRFDKKGPPVRFAGDDTDAAAIREIDLQKTFHWSATDLAKKLGLSTPKSNALRQHLGIDADQKCYYVFEMGSQKHPRLSDNALKRMRDALKTIDMDGVWDAHKPVGRGKGPRQCLVEGCAQAQE</sequence>
<gene>
    <name evidence="1" type="ORF">AQI95_39595</name>
</gene>
<reference evidence="1 2" key="1">
    <citation type="submission" date="2015-10" db="EMBL/GenBank/DDBJ databases">
        <title>Draft genome sequence of Streptomyces yokosukanensis DSM 40224, type strain for the species Streptomyces yokosukanensis.</title>
        <authorList>
            <person name="Ruckert C."/>
            <person name="Winkler A."/>
            <person name="Kalinowski J."/>
            <person name="Kampfer P."/>
            <person name="Glaeser S."/>
        </authorList>
    </citation>
    <scope>NUCLEOTIDE SEQUENCE [LARGE SCALE GENOMIC DNA]</scope>
    <source>
        <strain evidence="1 2">DSM 40224</strain>
    </source>
</reference>
<accession>A0A101NUC0</accession>
<dbReference type="RefSeq" id="WP_067135611.1">
    <property type="nucleotide sequence ID" value="NZ_KQ948230.1"/>
</dbReference>
<comment type="caution">
    <text evidence="1">The sequence shown here is derived from an EMBL/GenBank/DDBJ whole genome shotgun (WGS) entry which is preliminary data.</text>
</comment>
<protein>
    <submittedName>
        <fullName evidence="1">Uncharacterized protein</fullName>
    </submittedName>
</protein>
<proteinExistence type="predicted"/>
<name>A0A101NUC0_9ACTN</name>
<dbReference type="OrthoDB" id="5138762at2"/>
<dbReference type="Proteomes" id="UP000053127">
    <property type="component" value="Unassembled WGS sequence"/>
</dbReference>
<dbReference type="AlphaFoldDB" id="A0A101NUC0"/>
<keyword evidence="2" id="KW-1185">Reference proteome</keyword>
<dbReference type="EMBL" id="LMWN01000065">
    <property type="protein sequence ID" value="KUM99349.1"/>
    <property type="molecule type" value="Genomic_DNA"/>
</dbReference>